<dbReference type="InterPro" id="IPR005174">
    <property type="entry name" value="KIB1-4_b-propeller"/>
</dbReference>
<protein>
    <recommendedName>
        <fullName evidence="1">KIB1-4 beta-propeller domain-containing protein</fullName>
    </recommendedName>
</protein>
<sequence length="213" mass="24798">MMYKHYGDKDYLIIENRVTLNKFALSSSPSSTSDYVVKAVYNWDRLTFCRPVDEWTMVEETNENYTFYCDIAYYKGVRDMQFYIVDNCGRVLVCHIEDTEQARIRVIIGQSVPLKLGRHVGITFWWNREGVLLAVQHVYTFKDSFQAIEFRVFEVPFSNGNWSDSEVTNLGSRILFLGPSSSFSIEASTDSSCEKNCIILHKQYYSIFPQKNC</sequence>
<reference evidence="2 3" key="1">
    <citation type="journal article" date="2018" name="Nat. Genet.">
        <title>The Rosa genome provides new insights in the design of modern roses.</title>
        <authorList>
            <person name="Bendahmane M."/>
        </authorList>
    </citation>
    <scope>NUCLEOTIDE SEQUENCE [LARGE SCALE GENOMIC DNA]</scope>
    <source>
        <strain evidence="3">cv. Old Blush</strain>
    </source>
</reference>
<evidence type="ECO:0000259" key="1">
    <source>
        <dbReference type="Pfam" id="PF03478"/>
    </source>
</evidence>
<dbReference type="PANTHER" id="PTHR44259">
    <property type="entry name" value="OS07G0183000 PROTEIN-RELATED"/>
    <property type="match status" value="1"/>
</dbReference>
<dbReference type="EMBL" id="PDCK01000045">
    <property type="protein sequence ID" value="PRQ18796.1"/>
    <property type="molecule type" value="Genomic_DNA"/>
</dbReference>
<evidence type="ECO:0000313" key="3">
    <source>
        <dbReference type="Proteomes" id="UP000238479"/>
    </source>
</evidence>
<accession>A0A2P6PA45</accession>
<name>A0A2P6PA45_ROSCH</name>
<organism evidence="2 3">
    <name type="scientific">Rosa chinensis</name>
    <name type="common">China rose</name>
    <dbReference type="NCBI Taxonomy" id="74649"/>
    <lineage>
        <taxon>Eukaryota</taxon>
        <taxon>Viridiplantae</taxon>
        <taxon>Streptophyta</taxon>
        <taxon>Embryophyta</taxon>
        <taxon>Tracheophyta</taxon>
        <taxon>Spermatophyta</taxon>
        <taxon>Magnoliopsida</taxon>
        <taxon>eudicotyledons</taxon>
        <taxon>Gunneridae</taxon>
        <taxon>Pentapetalae</taxon>
        <taxon>rosids</taxon>
        <taxon>fabids</taxon>
        <taxon>Rosales</taxon>
        <taxon>Rosaceae</taxon>
        <taxon>Rosoideae</taxon>
        <taxon>Rosoideae incertae sedis</taxon>
        <taxon>Rosa</taxon>
    </lineage>
</organism>
<keyword evidence="3" id="KW-1185">Reference proteome</keyword>
<dbReference type="InterPro" id="IPR050942">
    <property type="entry name" value="F-box_BR-signaling"/>
</dbReference>
<dbReference type="Pfam" id="PF03478">
    <property type="entry name" value="Beta-prop_KIB1-4"/>
    <property type="match status" value="1"/>
</dbReference>
<dbReference type="Proteomes" id="UP000238479">
    <property type="component" value="Chromosome 7"/>
</dbReference>
<comment type="caution">
    <text evidence="2">The sequence shown here is derived from an EMBL/GenBank/DDBJ whole genome shotgun (WGS) entry which is preliminary data.</text>
</comment>
<dbReference type="Gramene" id="PRQ18796">
    <property type="protein sequence ID" value="PRQ18796"/>
    <property type="gene ID" value="RchiOBHm_Chr7g0210061"/>
</dbReference>
<evidence type="ECO:0000313" key="2">
    <source>
        <dbReference type="EMBL" id="PRQ18796.1"/>
    </source>
</evidence>
<proteinExistence type="predicted"/>
<dbReference type="AlphaFoldDB" id="A0A2P6PA45"/>
<gene>
    <name evidence="2" type="ORF">RchiOBHm_Chr7g0210061</name>
</gene>
<feature type="domain" description="KIB1-4 beta-propeller" evidence="1">
    <location>
        <begin position="16"/>
        <end position="198"/>
    </location>
</feature>
<dbReference type="PANTHER" id="PTHR44259:SF108">
    <property type="entry name" value="F-BOX PROTEIN SKIP23-LIKE"/>
    <property type="match status" value="1"/>
</dbReference>